<accession>A0A9P0KTB1</accession>
<dbReference type="AlphaFoldDB" id="A0A9P0KTB1"/>
<keyword evidence="3" id="KW-1185">Reference proteome</keyword>
<dbReference type="EMBL" id="CAKOFQ010006886">
    <property type="protein sequence ID" value="CAH1979892.1"/>
    <property type="molecule type" value="Genomic_DNA"/>
</dbReference>
<organism evidence="2 3">
    <name type="scientific">Acanthoscelides obtectus</name>
    <name type="common">Bean weevil</name>
    <name type="synonym">Bruchus obtectus</name>
    <dbReference type="NCBI Taxonomy" id="200917"/>
    <lineage>
        <taxon>Eukaryota</taxon>
        <taxon>Metazoa</taxon>
        <taxon>Ecdysozoa</taxon>
        <taxon>Arthropoda</taxon>
        <taxon>Hexapoda</taxon>
        <taxon>Insecta</taxon>
        <taxon>Pterygota</taxon>
        <taxon>Neoptera</taxon>
        <taxon>Endopterygota</taxon>
        <taxon>Coleoptera</taxon>
        <taxon>Polyphaga</taxon>
        <taxon>Cucujiformia</taxon>
        <taxon>Chrysomeloidea</taxon>
        <taxon>Chrysomelidae</taxon>
        <taxon>Bruchinae</taxon>
        <taxon>Bruchini</taxon>
        <taxon>Acanthoscelides</taxon>
    </lineage>
</organism>
<protein>
    <submittedName>
        <fullName evidence="2">Uncharacterized protein</fullName>
    </submittedName>
</protein>
<gene>
    <name evidence="2" type="ORF">ACAOBT_LOCUS13690</name>
</gene>
<proteinExistence type="predicted"/>
<reference evidence="2" key="1">
    <citation type="submission" date="2022-03" db="EMBL/GenBank/DDBJ databases">
        <authorList>
            <person name="Sayadi A."/>
        </authorList>
    </citation>
    <scope>NUCLEOTIDE SEQUENCE</scope>
</reference>
<dbReference type="Proteomes" id="UP001152888">
    <property type="component" value="Unassembled WGS sequence"/>
</dbReference>
<dbReference type="OrthoDB" id="6742350at2759"/>
<name>A0A9P0KTB1_ACAOB</name>
<feature type="transmembrane region" description="Helical" evidence="1">
    <location>
        <begin position="38"/>
        <end position="60"/>
    </location>
</feature>
<keyword evidence="1" id="KW-0472">Membrane</keyword>
<evidence type="ECO:0000313" key="3">
    <source>
        <dbReference type="Proteomes" id="UP001152888"/>
    </source>
</evidence>
<evidence type="ECO:0000313" key="2">
    <source>
        <dbReference type="EMBL" id="CAH1979892.1"/>
    </source>
</evidence>
<comment type="caution">
    <text evidence="2">The sequence shown here is derived from an EMBL/GenBank/DDBJ whole genome shotgun (WGS) entry which is preliminary data.</text>
</comment>
<keyword evidence="1" id="KW-1133">Transmembrane helix</keyword>
<evidence type="ECO:0000256" key="1">
    <source>
        <dbReference type="SAM" id="Phobius"/>
    </source>
</evidence>
<keyword evidence="1" id="KW-0812">Transmembrane</keyword>
<sequence length="87" mass="10297">MSEKWIPSVFDKKFGPGILSHYPPGMHPLAWRYYKKNYACIPLVLISLYDYAFVAFASIYGETFKKLLKHTLQKIRIRSDLYLYVMD</sequence>